<dbReference type="GO" id="GO:0005634">
    <property type="term" value="C:nucleus"/>
    <property type="evidence" value="ECO:0007669"/>
    <property type="project" value="TreeGrafter"/>
</dbReference>
<dbReference type="SUPFAM" id="SSF49599">
    <property type="entry name" value="TRAF domain-like"/>
    <property type="match status" value="1"/>
</dbReference>
<dbReference type="GO" id="GO:0005829">
    <property type="term" value="C:cytosol"/>
    <property type="evidence" value="ECO:0007669"/>
    <property type="project" value="TreeGrafter"/>
</dbReference>
<dbReference type="PROSITE" id="PS50144">
    <property type="entry name" value="MATH"/>
    <property type="match status" value="1"/>
</dbReference>
<dbReference type="InterPro" id="IPR001394">
    <property type="entry name" value="Peptidase_C19_UCH"/>
</dbReference>
<keyword evidence="6" id="KW-0378">Hydrolase</keyword>
<dbReference type="InterPro" id="IPR038765">
    <property type="entry name" value="Papain-like_cys_pep_sf"/>
</dbReference>
<dbReference type="Proteomes" id="UP000027222">
    <property type="component" value="Unassembled WGS sequence"/>
</dbReference>
<gene>
    <name evidence="10" type="ORF">GALMADRAFT_231689</name>
</gene>
<dbReference type="PANTHER" id="PTHR24006:SF644">
    <property type="entry name" value="UBIQUITIN CARBOXYL-TERMINAL HYDROLASE 7"/>
    <property type="match status" value="1"/>
</dbReference>
<dbReference type="OrthoDB" id="289038at2759"/>
<evidence type="ECO:0000256" key="3">
    <source>
        <dbReference type="ARBA" id="ARBA00012759"/>
    </source>
</evidence>
<dbReference type="InterPro" id="IPR024729">
    <property type="entry name" value="USP7_ICP0-binding_dom"/>
</dbReference>
<dbReference type="Pfam" id="PF22486">
    <property type="entry name" value="MATH_2"/>
    <property type="match status" value="1"/>
</dbReference>
<keyword evidence="7" id="KW-0788">Thiol protease</keyword>
<dbReference type="SMART" id="SM00061">
    <property type="entry name" value="MATH"/>
    <property type="match status" value="1"/>
</dbReference>
<evidence type="ECO:0000259" key="9">
    <source>
        <dbReference type="PROSITE" id="PS50235"/>
    </source>
</evidence>
<organism evidence="10 11">
    <name type="scientific">Galerina marginata (strain CBS 339.88)</name>
    <dbReference type="NCBI Taxonomy" id="685588"/>
    <lineage>
        <taxon>Eukaryota</taxon>
        <taxon>Fungi</taxon>
        <taxon>Dikarya</taxon>
        <taxon>Basidiomycota</taxon>
        <taxon>Agaricomycotina</taxon>
        <taxon>Agaricomycetes</taxon>
        <taxon>Agaricomycetidae</taxon>
        <taxon>Agaricales</taxon>
        <taxon>Agaricineae</taxon>
        <taxon>Strophariaceae</taxon>
        <taxon>Galerina</taxon>
    </lineage>
</organism>
<dbReference type="InterPro" id="IPR008974">
    <property type="entry name" value="TRAF-like"/>
</dbReference>
<feature type="domain" description="USP" evidence="9">
    <location>
        <begin position="198"/>
        <end position="509"/>
    </location>
</feature>
<keyword evidence="5" id="KW-0833">Ubl conjugation pathway</keyword>
<dbReference type="InterPro" id="IPR028889">
    <property type="entry name" value="USP"/>
</dbReference>
<dbReference type="CDD" id="cd02659">
    <property type="entry name" value="peptidase_C19C"/>
    <property type="match status" value="1"/>
</dbReference>
<dbReference type="InterPro" id="IPR050164">
    <property type="entry name" value="Peptidase_C19"/>
</dbReference>
<dbReference type="GO" id="GO:0004843">
    <property type="term" value="F:cysteine-type deubiquitinase activity"/>
    <property type="evidence" value="ECO:0007669"/>
    <property type="project" value="UniProtKB-EC"/>
</dbReference>
<proteinExistence type="inferred from homology"/>
<dbReference type="InterPro" id="IPR002083">
    <property type="entry name" value="MATH/TRAF_dom"/>
</dbReference>
<evidence type="ECO:0000256" key="1">
    <source>
        <dbReference type="ARBA" id="ARBA00000707"/>
    </source>
</evidence>
<dbReference type="Gene3D" id="3.90.70.10">
    <property type="entry name" value="Cysteine proteinases"/>
    <property type="match status" value="1"/>
</dbReference>
<dbReference type="GO" id="GO:0006508">
    <property type="term" value="P:proteolysis"/>
    <property type="evidence" value="ECO:0007669"/>
    <property type="project" value="UniProtKB-KW"/>
</dbReference>
<dbReference type="Pfam" id="PF00443">
    <property type="entry name" value="UCH"/>
    <property type="match status" value="1"/>
</dbReference>
<dbReference type="HOGENOM" id="CLU_003532_2_1_1"/>
<evidence type="ECO:0000313" key="10">
    <source>
        <dbReference type="EMBL" id="KDR67782.1"/>
    </source>
</evidence>
<evidence type="ECO:0000259" key="8">
    <source>
        <dbReference type="PROSITE" id="PS50144"/>
    </source>
</evidence>
<comment type="similarity">
    <text evidence="2">Belongs to the peptidase C19 family.</text>
</comment>
<sequence length="1086" mass="123761">MTDGSDVVGSSAAGSKVVMSARNHIAFAEQYLPNLGHEVNDFKAFTWQLSNWKKLDTRLTSPNFECGGRKWRILLYPSGIRAVEPPTVSLFLDSVEPDSPPGWHKCVQFGLAVSNKHDPTIFQHSVAHHRFCHEELDWGFTYFVASNKLFEVQNGQSRPIIEMESVDITAYVRVLEDPTGVLWHNFVNYDSKKVTGYVGINNQGATGYMNIVLQTLFHNAAFRQAIYHIPTENDQPTESVALALQRVFYMLQTSDKPVGTTGLTMSFGWKSLDSFLPHDAQEFYRVLHDKLETIMKNTRTENAIERLFVGKMESYIKCINVNQEDSRIEQYSDLQLQVKGMQNIRDSLKDYTAIDILDGDYKYMTQQFGLQAAKKGITFQTFPLVLHLQLKRFEYDIQRDAMVKVQDRYEYPETLDLSEFIDGNADRSSPWIYKLHSVMVHSGNLHGGQYSVLVKPSSTSKWLKFDDDRVTPVTEKEVYEDNFGGAIQRVDGQDKDWSTNAYILVYVRESFLSEVYAPILEANIPRHISQRLEEERLQLEAKKVERENAHLYLTVKVVTSETFALHEGFDLANFEDKRLPLSDLATFQVLKEETLANFKVRLARHFDYPPSQCRLWVMVNRQNTTVRVDTRLEEYHSKWTMEVVRKSKAAPHASLRLFLENLADPSSTTPRPPQPLLIFLKHFDASKQTLLGIGHVYVSRQSTIAELVPLINKKMGWSPSTSLRLYEEIKPAMIELMRIKSTFNLSEITNGDIICFQVDIPEKESQNLTSQGLHANPVQFYDFLFNRVMITFRPKTEERGVKGEFSLMLSKKQNYDTMSAEVGEHLRHDPAKLRFTSTNASNGRPNAVVNPSLNLTVADILGVSYAFSGPVIFYEKLDVNTVEVEAKHGLKVIWTGIHNQEIATYSFLLPKTGTVQELETHLIKQVKLSRGGTGKVRFFKISPDERTQQPFAVATTIGNISGTSEIFAEEITREELDAQGSDKLIDVFHFSKEVSRTHGVPFKFVAKFGEKFLDTKRRLQARMGVPDAQVAKYRFALQVANFKQPLYLEDDDTIYDALFTPAVLGLDHIDKSGKPRAGAHPPITMR</sequence>
<dbReference type="FunFam" id="2.60.210.10:FF:000011">
    <property type="entry name" value="Ubiquitin carboxyl-terminal hydrolase 7"/>
    <property type="match status" value="1"/>
</dbReference>
<evidence type="ECO:0000313" key="11">
    <source>
        <dbReference type="Proteomes" id="UP000027222"/>
    </source>
</evidence>
<dbReference type="Gene3D" id="2.60.210.10">
    <property type="entry name" value="Apoptosis, Tumor Necrosis Factor Receptor Associated Protein 2, Chain A"/>
    <property type="match status" value="1"/>
</dbReference>
<dbReference type="PANTHER" id="PTHR24006">
    <property type="entry name" value="UBIQUITIN CARBOXYL-TERMINAL HYDROLASE"/>
    <property type="match status" value="1"/>
</dbReference>
<dbReference type="STRING" id="685588.A0A067SCS2"/>
<reference evidence="11" key="1">
    <citation type="journal article" date="2014" name="Proc. Natl. Acad. Sci. U.S.A.">
        <title>Extensive sampling of basidiomycete genomes demonstrates inadequacy of the white-rot/brown-rot paradigm for wood decay fungi.</title>
        <authorList>
            <person name="Riley R."/>
            <person name="Salamov A.A."/>
            <person name="Brown D.W."/>
            <person name="Nagy L.G."/>
            <person name="Floudas D."/>
            <person name="Held B.W."/>
            <person name="Levasseur A."/>
            <person name="Lombard V."/>
            <person name="Morin E."/>
            <person name="Otillar R."/>
            <person name="Lindquist E.A."/>
            <person name="Sun H."/>
            <person name="LaButti K.M."/>
            <person name="Schmutz J."/>
            <person name="Jabbour D."/>
            <person name="Luo H."/>
            <person name="Baker S.E."/>
            <person name="Pisabarro A.G."/>
            <person name="Walton J.D."/>
            <person name="Blanchette R.A."/>
            <person name="Henrissat B."/>
            <person name="Martin F."/>
            <person name="Cullen D."/>
            <person name="Hibbett D.S."/>
            <person name="Grigoriev I.V."/>
        </authorList>
    </citation>
    <scope>NUCLEOTIDE SEQUENCE [LARGE SCALE GENOMIC DNA]</scope>
    <source>
        <strain evidence="11">CBS 339.88</strain>
    </source>
</reference>
<dbReference type="EC" id="3.4.19.12" evidence="3"/>
<comment type="catalytic activity">
    <reaction evidence="1">
        <text>Thiol-dependent hydrolysis of ester, thioester, amide, peptide and isopeptide bonds formed by the C-terminal Gly of ubiquitin (a 76-residue protein attached to proteins as an intracellular targeting signal).</text>
        <dbReference type="EC" id="3.4.19.12"/>
    </reaction>
</comment>
<dbReference type="EMBL" id="KL142412">
    <property type="protein sequence ID" value="KDR67782.1"/>
    <property type="molecule type" value="Genomic_DNA"/>
</dbReference>
<dbReference type="GO" id="GO:0031647">
    <property type="term" value="P:regulation of protein stability"/>
    <property type="evidence" value="ECO:0007669"/>
    <property type="project" value="TreeGrafter"/>
</dbReference>
<name>A0A067SCS2_GALM3</name>
<dbReference type="GO" id="GO:0016579">
    <property type="term" value="P:protein deubiquitination"/>
    <property type="evidence" value="ECO:0007669"/>
    <property type="project" value="InterPro"/>
</dbReference>
<evidence type="ECO:0000256" key="7">
    <source>
        <dbReference type="ARBA" id="ARBA00022807"/>
    </source>
</evidence>
<dbReference type="InterPro" id="IPR029346">
    <property type="entry name" value="USP_C"/>
</dbReference>
<keyword evidence="4" id="KW-0645">Protease</keyword>
<dbReference type="Pfam" id="PF14533">
    <property type="entry name" value="USP7_C2"/>
    <property type="match status" value="1"/>
</dbReference>
<accession>A0A067SCS2</accession>
<dbReference type="PROSITE" id="PS50235">
    <property type="entry name" value="USP_3"/>
    <property type="match status" value="1"/>
</dbReference>
<dbReference type="SUPFAM" id="SSF54001">
    <property type="entry name" value="Cysteine proteinases"/>
    <property type="match status" value="1"/>
</dbReference>
<evidence type="ECO:0000256" key="2">
    <source>
        <dbReference type="ARBA" id="ARBA00009085"/>
    </source>
</evidence>
<dbReference type="Gene3D" id="3.10.20.90">
    <property type="entry name" value="Phosphatidylinositol 3-kinase Catalytic Subunit, Chain A, domain 1"/>
    <property type="match status" value="2"/>
</dbReference>
<evidence type="ECO:0000256" key="5">
    <source>
        <dbReference type="ARBA" id="ARBA00022786"/>
    </source>
</evidence>
<dbReference type="AlphaFoldDB" id="A0A067SCS2"/>
<evidence type="ECO:0000256" key="4">
    <source>
        <dbReference type="ARBA" id="ARBA00022670"/>
    </source>
</evidence>
<dbReference type="Pfam" id="PF12436">
    <property type="entry name" value="USP7_ICP0_bdg"/>
    <property type="match status" value="1"/>
</dbReference>
<evidence type="ECO:0000256" key="6">
    <source>
        <dbReference type="ARBA" id="ARBA00022801"/>
    </source>
</evidence>
<feature type="domain" description="MATH" evidence="8">
    <location>
        <begin position="42"/>
        <end position="172"/>
    </location>
</feature>
<protein>
    <recommendedName>
        <fullName evidence="3">ubiquitinyl hydrolase 1</fullName>
        <ecNumber evidence="3">3.4.19.12</ecNumber>
    </recommendedName>
</protein>
<keyword evidence="11" id="KW-1185">Reference proteome</keyword>